<gene>
    <name evidence="1" type="ORF">M513_00397</name>
    <name evidence="2" type="ORF">M514_00397</name>
</gene>
<dbReference type="Proteomes" id="UP000030758">
    <property type="component" value="Unassembled WGS sequence"/>
</dbReference>
<dbReference type="AlphaFoldDB" id="A0A085NR92"/>
<proteinExistence type="predicted"/>
<evidence type="ECO:0000313" key="3">
    <source>
        <dbReference type="Proteomes" id="UP000030764"/>
    </source>
</evidence>
<dbReference type="EMBL" id="KL363183">
    <property type="protein sequence ID" value="KFD58704.1"/>
    <property type="molecule type" value="Genomic_DNA"/>
</dbReference>
<evidence type="ECO:0000313" key="2">
    <source>
        <dbReference type="EMBL" id="KFD71988.1"/>
    </source>
</evidence>
<name>A0A085NR92_9BILA</name>
<keyword evidence="3" id="KW-1185">Reference proteome</keyword>
<dbReference type="Proteomes" id="UP000030764">
    <property type="component" value="Unassembled WGS sequence"/>
</dbReference>
<accession>A0A085NR92</accession>
<dbReference type="EMBL" id="KL367479">
    <property type="protein sequence ID" value="KFD71988.1"/>
    <property type="molecule type" value="Genomic_DNA"/>
</dbReference>
<sequence>MEDSAAATSYRGQAEASADGKLCDLKLMPLFDGYSEPVADWLDRVEIMCELFGVTDIAKVLRLRLAGGGNVSKESAN</sequence>
<organism evidence="2">
    <name type="scientific">Trichuris suis</name>
    <name type="common">pig whipworm</name>
    <dbReference type="NCBI Taxonomy" id="68888"/>
    <lineage>
        <taxon>Eukaryota</taxon>
        <taxon>Metazoa</taxon>
        <taxon>Ecdysozoa</taxon>
        <taxon>Nematoda</taxon>
        <taxon>Enoplea</taxon>
        <taxon>Dorylaimia</taxon>
        <taxon>Trichinellida</taxon>
        <taxon>Trichuridae</taxon>
        <taxon>Trichuris</taxon>
    </lineage>
</organism>
<reference evidence="2 3" key="1">
    <citation type="journal article" date="2014" name="Nat. Genet.">
        <title>Genome and transcriptome of the porcine whipworm Trichuris suis.</title>
        <authorList>
            <person name="Jex A.R."/>
            <person name="Nejsum P."/>
            <person name="Schwarz E.M."/>
            <person name="Hu L."/>
            <person name="Young N.D."/>
            <person name="Hall R.S."/>
            <person name="Korhonen P.K."/>
            <person name="Liao S."/>
            <person name="Thamsborg S."/>
            <person name="Xia J."/>
            <person name="Xu P."/>
            <person name="Wang S."/>
            <person name="Scheerlinck J.P."/>
            <person name="Hofmann A."/>
            <person name="Sternberg P.W."/>
            <person name="Wang J."/>
            <person name="Gasser R.B."/>
        </authorList>
    </citation>
    <scope>NUCLEOTIDE SEQUENCE [LARGE SCALE GENOMIC DNA]</scope>
    <source>
        <strain evidence="2">DCEP-RM93F</strain>
        <strain evidence="1">DCEP-RM93M</strain>
    </source>
</reference>
<protein>
    <submittedName>
        <fullName evidence="2">Uncharacterized protein</fullName>
    </submittedName>
</protein>
<evidence type="ECO:0000313" key="1">
    <source>
        <dbReference type="EMBL" id="KFD58704.1"/>
    </source>
</evidence>